<dbReference type="Proteomes" id="UP000520814">
    <property type="component" value="Unassembled WGS sequence"/>
</dbReference>
<comment type="caution">
    <text evidence="1">The sequence shown here is derived from an EMBL/GenBank/DDBJ whole genome shotgun (WGS) entry which is preliminary data.</text>
</comment>
<evidence type="ECO:0000313" key="2">
    <source>
        <dbReference type="Proteomes" id="UP000520814"/>
    </source>
</evidence>
<protein>
    <submittedName>
        <fullName evidence="1">Uncharacterized protein</fullName>
    </submittedName>
</protein>
<sequence length="56" mass="6514">MHLYLEEIHSGQFICADRACTNDQVMQLPEKLHHLIVFHQPTKELSGSLRLPTCPW</sequence>
<name>A0A7W9SKF6_ARMRO</name>
<evidence type="ECO:0000313" key="1">
    <source>
        <dbReference type="EMBL" id="MBB6048266.1"/>
    </source>
</evidence>
<gene>
    <name evidence="1" type="ORF">HNQ39_000028</name>
</gene>
<proteinExistence type="predicted"/>
<dbReference type="AlphaFoldDB" id="A0A7W9SKF6"/>
<keyword evidence="2" id="KW-1185">Reference proteome</keyword>
<dbReference type="EMBL" id="JACHGW010000001">
    <property type="protein sequence ID" value="MBB6048266.1"/>
    <property type="molecule type" value="Genomic_DNA"/>
</dbReference>
<accession>A0A7W9SKF6</accession>
<reference evidence="1 2" key="1">
    <citation type="submission" date="2020-08" db="EMBL/GenBank/DDBJ databases">
        <title>Genomic Encyclopedia of Type Strains, Phase IV (KMG-IV): sequencing the most valuable type-strain genomes for metagenomic binning, comparative biology and taxonomic classification.</title>
        <authorList>
            <person name="Goeker M."/>
        </authorList>
    </citation>
    <scope>NUCLEOTIDE SEQUENCE [LARGE SCALE GENOMIC DNA]</scope>
    <source>
        <strain evidence="1 2">DSM 23562</strain>
    </source>
</reference>
<organism evidence="1 2">
    <name type="scientific">Armatimonas rosea</name>
    <dbReference type="NCBI Taxonomy" id="685828"/>
    <lineage>
        <taxon>Bacteria</taxon>
        <taxon>Bacillati</taxon>
        <taxon>Armatimonadota</taxon>
        <taxon>Armatimonadia</taxon>
        <taxon>Armatimonadales</taxon>
        <taxon>Armatimonadaceae</taxon>
        <taxon>Armatimonas</taxon>
    </lineage>
</organism>